<dbReference type="EMBL" id="SMKU01000063">
    <property type="protein sequence ID" value="TDD88729.1"/>
    <property type="molecule type" value="Genomic_DNA"/>
</dbReference>
<dbReference type="SUPFAM" id="SSF48371">
    <property type="entry name" value="ARM repeat"/>
    <property type="match status" value="1"/>
</dbReference>
<protein>
    <submittedName>
        <fullName evidence="2">HEAT repeat domain-containing protein</fullName>
    </submittedName>
</protein>
<dbReference type="InterPro" id="IPR016024">
    <property type="entry name" value="ARM-type_fold"/>
</dbReference>
<accession>A0A4R5BRV0</accession>
<dbReference type="InterPro" id="IPR011989">
    <property type="entry name" value="ARM-like"/>
</dbReference>
<feature type="region of interest" description="Disordered" evidence="1">
    <location>
        <begin position="1"/>
        <end position="26"/>
    </location>
</feature>
<dbReference type="Gene3D" id="1.25.10.10">
    <property type="entry name" value="Leucine-rich Repeat Variant"/>
    <property type="match status" value="1"/>
</dbReference>
<evidence type="ECO:0000313" key="2">
    <source>
        <dbReference type="EMBL" id="TDD88729.1"/>
    </source>
</evidence>
<dbReference type="Proteomes" id="UP000294513">
    <property type="component" value="Unassembled WGS sequence"/>
</dbReference>
<reference evidence="2 3" key="1">
    <citation type="submission" date="2019-03" db="EMBL/GenBank/DDBJ databases">
        <title>Draft genome sequences of novel Actinobacteria.</title>
        <authorList>
            <person name="Sahin N."/>
            <person name="Ay H."/>
            <person name="Saygin H."/>
        </authorList>
    </citation>
    <scope>NUCLEOTIDE SEQUENCE [LARGE SCALE GENOMIC DNA]</scope>
    <source>
        <strain evidence="2 3">H3C3</strain>
    </source>
</reference>
<evidence type="ECO:0000313" key="3">
    <source>
        <dbReference type="Proteomes" id="UP000294513"/>
    </source>
</evidence>
<sequence>MSERAGREEEPATRPSTFVSREGLPGVRAREEVNELLRAHDPEVAEENLARLTDEHSPLLRQIARERDVSARDPHLRRNAITALGRVVSVENLNVLAELAALDDDELIRASALTVLAGTGLRLAVPLLADAQESRSPVEAAAGAKGLAALADRLGTDAVEAALRPGQRQPGPAETSGGETEADPSR</sequence>
<feature type="compositionally biased region" description="Basic and acidic residues" evidence="1">
    <location>
        <begin position="1"/>
        <end position="12"/>
    </location>
</feature>
<gene>
    <name evidence="2" type="ORF">E1298_14970</name>
</gene>
<name>A0A4R5BRV0_9ACTN</name>
<proteinExistence type="predicted"/>
<evidence type="ECO:0000256" key="1">
    <source>
        <dbReference type="SAM" id="MobiDB-lite"/>
    </source>
</evidence>
<organism evidence="2 3">
    <name type="scientific">Actinomadura rubrisoli</name>
    <dbReference type="NCBI Taxonomy" id="2530368"/>
    <lineage>
        <taxon>Bacteria</taxon>
        <taxon>Bacillati</taxon>
        <taxon>Actinomycetota</taxon>
        <taxon>Actinomycetes</taxon>
        <taxon>Streptosporangiales</taxon>
        <taxon>Thermomonosporaceae</taxon>
        <taxon>Actinomadura</taxon>
    </lineage>
</organism>
<dbReference type="AlphaFoldDB" id="A0A4R5BRV0"/>
<dbReference type="RefSeq" id="WP_131893507.1">
    <property type="nucleotide sequence ID" value="NZ_SMKU01000063.1"/>
</dbReference>
<dbReference type="OrthoDB" id="9865361at2"/>
<keyword evidence="3" id="KW-1185">Reference proteome</keyword>
<comment type="caution">
    <text evidence="2">The sequence shown here is derived from an EMBL/GenBank/DDBJ whole genome shotgun (WGS) entry which is preliminary data.</text>
</comment>
<feature type="region of interest" description="Disordered" evidence="1">
    <location>
        <begin position="161"/>
        <end position="186"/>
    </location>
</feature>